<keyword evidence="2" id="KW-1185">Reference proteome</keyword>
<sequence length="118" mass="13161">MQTKQISTPVIRPAAGMPQQDAQLFKVTLDAALPNYLPRPQQDRKVPGLFRKLLAFITPPRNSKQTISSGEIQIELKSVLLMLEQSTHRDDRASASAIRSEMDKIAILQQQLNALLKG</sequence>
<name>A0ABX2IX98_9RHOB</name>
<evidence type="ECO:0000313" key="1">
    <source>
        <dbReference type="EMBL" id="NSX56771.1"/>
    </source>
</evidence>
<gene>
    <name evidence="1" type="ORF">HRQ87_18465</name>
</gene>
<dbReference type="EMBL" id="JABUFE010000018">
    <property type="protein sequence ID" value="NSX56771.1"/>
    <property type="molecule type" value="Genomic_DNA"/>
</dbReference>
<comment type="caution">
    <text evidence="1">The sequence shown here is derived from an EMBL/GenBank/DDBJ whole genome shotgun (WGS) entry which is preliminary data.</text>
</comment>
<protein>
    <submittedName>
        <fullName evidence="1">Uncharacterized protein</fullName>
    </submittedName>
</protein>
<dbReference type="Proteomes" id="UP000777935">
    <property type="component" value="Unassembled WGS sequence"/>
</dbReference>
<proteinExistence type="predicted"/>
<reference evidence="1 2" key="1">
    <citation type="submission" date="2020-06" db="EMBL/GenBank/DDBJ databases">
        <title>Sulfitobacter algicola sp. nov., isolated from green algae.</title>
        <authorList>
            <person name="Wang C."/>
        </authorList>
    </citation>
    <scope>NUCLEOTIDE SEQUENCE [LARGE SCALE GENOMIC DNA]</scope>
    <source>
        <strain evidence="1 2">1151</strain>
    </source>
</reference>
<organism evidence="1 2">
    <name type="scientific">Parasulfitobacter algicola</name>
    <dbReference type="NCBI Taxonomy" id="2614809"/>
    <lineage>
        <taxon>Bacteria</taxon>
        <taxon>Pseudomonadati</taxon>
        <taxon>Pseudomonadota</taxon>
        <taxon>Alphaproteobacteria</taxon>
        <taxon>Rhodobacterales</taxon>
        <taxon>Roseobacteraceae</taxon>
        <taxon>Parasulfitobacter</taxon>
    </lineage>
</organism>
<accession>A0ABX2IX98</accession>
<evidence type="ECO:0000313" key="2">
    <source>
        <dbReference type="Proteomes" id="UP000777935"/>
    </source>
</evidence>
<dbReference type="RefSeq" id="WP_174139922.1">
    <property type="nucleotide sequence ID" value="NZ_JABUFE010000018.1"/>
</dbReference>